<evidence type="ECO:0000313" key="1">
    <source>
        <dbReference type="EMBL" id="PNC56830.1"/>
    </source>
</evidence>
<evidence type="ECO:0000313" key="2">
    <source>
        <dbReference type="EMBL" id="PND02648.1"/>
    </source>
</evidence>
<name>A0A2N8IN81_9BACT</name>
<dbReference type="EMBL" id="PJKN01000002">
    <property type="protein sequence ID" value="PNC56830.1"/>
    <property type="molecule type" value="Genomic_DNA"/>
</dbReference>
<dbReference type="RefSeq" id="WP_012419424.1">
    <property type="nucleotide sequence ID" value="NZ_CP021420.1"/>
</dbReference>
<protein>
    <submittedName>
        <fullName evidence="1">Uncharacterized protein</fullName>
    </submittedName>
</protein>
<gene>
    <name evidence="2" type="ORF">CXT95_08330</name>
    <name evidence="1" type="ORF">CXU09_04450</name>
</gene>
<reference evidence="3 4" key="1">
    <citation type="journal article" date="2017" name="BMC Genomics">
        <title>Genome sequencing of 39 Akkermansia muciniphila isolates reveals its population structure, genomic and functional diverisity, and global distribution in mammalian gut microbiotas.</title>
        <authorList>
            <person name="Guo X."/>
            <person name="Li S."/>
            <person name="Zhang J."/>
            <person name="Wu F."/>
            <person name="Li X."/>
            <person name="Wu D."/>
            <person name="Zhang M."/>
            <person name="Ou Z."/>
            <person name="Jie Z."/>
            <person name="Yan Q."/>
            <person name="Li P."/>
            <person name="Yi J."/>
            <person name="Peng Y."/>
        </authorList>
    </citation>
    <scope>NUCLEOTIDE SEQUENCE [LARGE SCALE GENOMIC DNA]</scope>
    <source>
        <strain evidence="2 4">GP28</strain>
        <strain evidence="1 3">GP43</strain>
    </source>
</reference>
<dbReference type="Proteomes" id="UP000235914">
    <property type="component" value="Unassembled WGS sequence"/>
</dbReference>
<evidence type="ECO:0000313" key="3">
    <source>
        <dbReference type="Proteomes" id="UP000235914"/>
    </source>
</evidence>
<proteinExistence type="predicted"/>
<organism evidence="1 3">
    <name type="scientific">Akkermansia muciniphila</name>
    <dbReference type="NCBI Taxonomy" id="239935"/>
    <lineage>
        <taxon>Bacteria</taxon>
        <taxon>Pseudomonadati</taxon>
        <taxon>Verrucomicrobiota</taxon>
        <taxon>Verrucomicrobiia</taxon>
        <taxon>Verrucomicrobiales</taxon>
        <taxon>Akkermansiaceae</taxon>
        <taxon>Akkermansia</taxon>
    </lineage>
</organism>
<dbReference type="Proteomes" id="UP000236075">
    <property type="component" value="Unassembled WGS sequence"/>
</dbReference>
<dbReference type="AlphaFoldDB" id="A0A2N8IN81"/>
<evidence type="ECO:0000313" key="4">
    <source>
        <dbReference type="Proteomes" id="UP000236075"/>
    </source>
</evidence>
<comment type="caution">
    <text evidence="1">The sequence shown here is derived from an EMBL/GenBank/DDBJ whole genome shotgun (WGS) entry which is preliminary data.</text>
</comment>
<sequence>MNKIACAIMVSLSGICLLKGETVPQKTEWKGGRLIYDGVIIKNQFNLPQKGIKYHDEDRLSYDVMDTTIEMSTTLSKNPQCGREWCYKGISHIVVKYSGPISDPIDGGTIYFEPYYNHHIWFDKKKYGEWGILYSKVYIITRIKNANIEDVRDYGISGEDGSIFFQYVEKVVDDNM</sequence>
<dbReference type="EMBL" id="PJLB01000008">
    <property type="protein sequence ID" value="PND02648.1"/>
    <property type="molecule type" value="Genomic_DNA"/>
</dbReference>
<accession>A0A2N8IN81</accession>